<dbReference type="Pfam" id="PF07114">
    <property type="entry name" value="TMEM126"/>
    <property type="match status" value="1"/>
</dbReference>
<evidence type="ECO:0000256" key="1">
    <source>
        <dbReference type="ARBA" id="ARBA00004225"/>
    </source>
</evidence>
<feature type="transmembrane region" description="Helical" evidence="6">
    <location>
        <begin position="172"/>
        <end position="193"/>
    </location>
</feature>
<dbReference type="InterPro" id="IPR009801">
    <property type="entry name" value="TMEM126"/>
</dbReference>
<evidence type="ECO:0000256" key="4">
    <source>
        <dbReference type="ARBA" id="ARBA00023128"/>
    </source>
</evidence>
<feature type="transmembrane region" description="Helical" evidence="6">
    <location>
        <begin position="87"/>
        <end position="109"/>
    </location>
</feature>
<evidence type="ECO:0000256" key="3">
    <source>
        <dbReference type="ARBA" id="ARBA00022989"/>
    </source>
</evidence>
<dbReference type="PANTHER" id="PTHR16296:SF2">
    <property type="entry name" value="TRANSMEMBRANE PROTEIN 126A"/>
    <property type="match status" value="1"/>
</dbReference>
<keyword evidence="3 6" id="KW-1133">Transmembrane helix</keyword>
<keyword evidence="2 6" id="KW-0812">Transmembrane</keyword>
<keyword evidence="5 6" id="KW-0472">Membrane</keyword>
<feature type="transmembrane region" description="Helical" evidence="6">
    <location>
        <begin position="130"/>
        <end position="152"/>
    </location>
</feature>
<dbReference type="AlphaFoldDB" id="A0A0B6ZEV4"/>
<sequence length="227" mass="25139">MTDQSESRFQRIVALKKGEPVPKNAYQLTDKEILEIQHKRIENFQPQSEMRMLNYGNHVLGAAVTVSGLIINSIFRKNFRLGGLKVFGTYLPSSILPVLLSVGVHEFGIKNKILLGREMCSTCVSVKGGLCQAFIGLCYPYIVSILTCLPTAREYFTLPMPSTPKGVGYVRLLRHVSPTSNVILAIGLTNLMIGMAVSKMELQTFVKHLSKPPTSPDPSLLEDMVNE</sequence>
<evidence type="ECO:0000256" key="6">
    <source>
        <dbReference type="SAM" id="Phobius"/>
    </source>
</evidence>
<evidence type="ECO:0000256" key="5">
    <source>
        <dbReference type="ARBA" id="ARBA00023136"/>
    </source>
</evidence>
<name>A0A0B6ZEV4_9EUPU</name>
<accession>A0A0B6ZEV4</accession>
<feature type="transmembrane region" description="Helical" evidence="6">
    <location>
        <begin position="55"/>
        <end position="75"/>
    </location>
</feature>
<evidence type="ECO:0000256" key="2">
    <source>
        <dbReference type="ARBA" id="ARBA00022692"/>
    </source>
</evidence>
<organism evidence="7">
    <name type="scientific">Arion vulgaris</name>
    <dbReference type="NCBI Taxonomy" id="1028688"/>
    <lineage>
        <taxon>Eukaryota</taxon>
        <taxon>Metazoa</taxon>
        <taxon>Spiralia</taxon>
        <taxon>Lophotrochozoa</taxon>
        <taxon>Mollusca</taxon>
        <taxon>Gastropoda</taxon>
        <taxon>Heterobranchia</taxon>
        <taxon>Euthyneura</taxon>
        <taxon>Panpulmonata</taxon>
        <taxon>Eupulmonata</taxon>
        <taxon>Stylommatophora</taxon>
        <taxon>Helicina</taxon>
        <taxon>Arionoidea</taxon>
        <taxon>Arionidae</taxon>
        <taxon>Arion</taxon>
    </lineage>
</organism>
<evidence type="ECO:0008006" key="8">
    <source>
        <dbReference type="Google" id="ProtNLM"/>
    </source>
</evidence>
<dbReference type="EMBL" id="HACG01019400">
    <property type="protein sequence ID" value="CEK66265.1"/>
    <property type="molecule type" value="Transcribed_RNA"/>
</dbReference>
<keyword evidence="4" id="KW-0496">Mitochondrion</keyword>
<dbReference type="GO" id="GO:0032981">
    <property type="term" value="P:mitochondrial respiratory chain complex I assembly"/>
    <property type="evidence" value="ECO:0007669"/>
    <property type="project" value="TreeGrafter"/>
</dbReference>
<proteinExistence type="predicted"/>
<comment type="subcellular location">
    <subcellularLocation>
        <location evidence="1">Mitochondrion membrane</location>
        <topology evidence="1">Multi-pass membrane protein</topology>
    </subcellularLocation>
</comment>
<protein>
    <recommendedName>
        <fullName evidence="8">Transmembrane protein 126A</fullName>
    </recommendedName>
</protein>
<gene>
    <name evidence="7" type="primary">ORF57934</name>
</gene>
<evidence type="ECO:0000313" key="7">
    <source>
        <dbReference type="EMBL" id="CEK66265.1"/>
    </source>
</evidence>
<dbReference type="PANTHER" id="PTHR16296">
    <property type="entry name" value="UNCHARACTERIZED HYPOTHALAMUS PROTEIN HT007"/>
    <property type="match status" value="1"/>
</dbReference>
<dbReference type="GO" id="GO:0031966">
    <property type="term" value="C:mitochondrial membrane"/>
    <property type="evidence" value="ECO:0007669"/>
    <property type="project" value="UniProtKB-SubCell"/>
</dbReference>
<reference evidence="7" key="1">
    <citation type="submission" date="2014-12" db="EMBL/GenBank/DDBJ databases">
        <title>Insight into the proteome of Arion vulgaris.</title>
        <authorList>
            <person name="Aradska J."/>
            <person name="Bulat T."/>
            <person name="Smidak R."/>
            <person name="Sarate P."/>
            <person name="Gangsoo J."/>
            <person name="Sialana F."/>
            <person name="Bilban M."/>
            <person name="Lubec G."/>
        </authorList>
    </citation>
    <scope>NUCLEOTIDE SEQUENCE</scope>
    <source>
        <tissue evidence="7">Skin</tissue>
    </source>
</reference>